<reference evidence="2" key="1">
    <citation type="submission" date="2018-07" db="EMBL/GenBank/DDBJ databases">
        <title>Complete genome sequence of Sphingomonas bisphenolicum strain AO1, a bisphenol A degradative bacterium isolated from Japanese farm field.</title>
        <authorList>
            <person name="Murakami M."/>
            <person name="Koh M."/>
            <person name="Koba S."/>
            <person name="Matsumura Y."/>
        </authorList>
    </citation>
    <scope>NUCLEOTIDE SEQUENCE</scope>
    <source>
        <strain evidence="2">AO1</strain>
    </source>
</reference>
<feature type="domain" description="EAL" evidence="1">
    <location>
        <begin position="1"/>
        <end position="101"/>
    </location>
</feature>
<organism evidence="2 3">
    <name type="scientific">Sphingomonas bisphenolicum</name>
    <dbReference type="NCBI Taxonomy" id="296544"/>
    <lineage>
        <taxon>Bacteria</taxon>
        <taxon>Pseudomonadati</taxon>
        <taxon>Pseudomonadota</taxon>
        <taxon>Alphaproteobacteria</taxon>
        <taxon>Sphingomonadales</taxon>
        <taxon>Sphingomonadaceae</taxon>
        <taxon>Sphingomonas</taxon>
    </lineage>
</organism>
<dbReference type="Gene3D" id="3.20.20.450">
    <property type="entry name" value="EAL domain"/>
    <property type="match status" value="1"/>
</dbReference>
<dbReference type="EMBL" id="AP018817">
    <property type="protein sequence ID" value="BBF70889.1"/>
    <property type="molecule type" value="Genomic_DNA"/>
</dbReference>
<evidence type="ECO:0000313" key="2">
    <source>
        <dbReference type="EMBL" id="BBF70889.1"/>
    </source>
</evidence>
<dbReference type="SUPFAM" id="SSF141868">
    <property type="entry name" value="EAL domain-like"/>
    <property type="match status" value="1"/>
</dbReference>
<evidence type="ECO:0000259" key="1">
    <source>
        <dbReference type="PROSITE" id="PS50883"/>
    </source>
</evidence>
<proteinExistence type="predicted"/>
<protein>
    <recommendedName>
        <fullName evidence="1">EAL domain-containing protein</fullName>
    </recommendedName>
</protein>
<dbReference type="PROSITE" id="PS50883">
    <property type="entry name" value="EAL"/>
    <property type="match status" value="1"/>
</dbReference>
<name>A0ABN5WEZ2_9SPHN</name>
<dbReference type="InterPro" id="IPR001633">
    <property type="entry name" value="EAL_dom"/>
</dbReference>
<sequence length="101" mass="10717">MCSPSLIPIKMGFGTAVDDFGAGYAGLGLLAKFQTDYIKLNMDLFRGWNASMLRRLITRNLCSKTLNPACQVAHLAAKAVDARKLEGCGEVGGGSHTPSSI</sequence>
<accession>A0ABN5WEZ2</accession>
<evidence type="ECO:0000313" key="3">
    <source>
        <dbReference type="Proteomes" id="UP001059971"/>
    </source>
</evidence>
<gene>
    <name evidence="2" type="ORF">SBA_ch1_30890</name>
</gene>
<dbReference type="InterPro" id="IPR035919">
    <property type="entry name" value="EAL_sf"/>
</dbReference>
<keyword evidence="3" id="KW-1185">Reference proteome</keyword>
<dbReference type="Proteomes" id="UP001059971">
    <property type="component" value="Chromosome 1"/>
</dbReference>